<reference evidence="1" key="1">
    <citation type="submission" date="2022-02" db="EMBL/GenBank/DDBJ databases">
        <title>Plant Genome Project.</title>
        <authorList>
            <person name="Zhang R.-G."/>
        </authorList>
    </citation>
    <scope>NUCLEOTIDE SEQUENCE</scope>
    <source>
        <strain evidence="1">AT1</strain>
    </source>
</reference>
<comment type="caution">
    <text evidence="1">The sequence shown here is derived from an EMBL/GenBank/DDBJ whole genome shotgun (WGS) entry which is preliminary data.</text>
</comment>
<accession>A0ACC0LZ57</accession>
<proteinExistence type="predicted"/>
<evidence type="ECO:0000313" key="1">
    <source>
        <dbReference type="EMBL" id="KAI8533925.1"/>
    </source>
</evidence>
<dbReference type="EMBL" id="CM046397">
    <property type="protein sequence ID" value="KAI8533925.1"/>
    <property type="molecule type" value="Genomic_DNA"/>
</dbReference>
<organism evidence="1 2">
    <name type="scientific">Rhododendron molle</name>
    <name type="common">Chinese azalea</name>
    <name type="synonym">Azalea mollis</name>
    <dbReference type="NCBI Taxonomy" id="49168"/>
    <lineage>
        <taxon>Eukaryota</taxon>
        <taxon>Viridiplantae</taxon>
        <taxon>Streptophyta</taxon>
        <taxon>Embryophyta</taxon>
        <taxon>Tracheophyta</taxon>
        <taxon>Spermatophyta</taxon>
        <taxon>Magnoliopsida</taxon>
        <taxon>eudicotyledons</taxon>
        <taxon>Gunneridae</taxon>
        <taxon>Pentapetalae</taxon>
        <taxon>asterids</taxon>
        <taxon>Ericales</taxon>
        <taxon>Ericaceae</taxon>
        <taxon>Ericoideae</taxon>
        <taxon>Rhodoreae</taxon>
        <taxon>Rhododendron</taxon>
    </lineage>
</organism>
<name>A0ACC0LZ57_RHOML</name>
<dbReference type="Proteomes" id="UP001062846">
    <property type="component" value="Chromosome 10"/>
</dbReference>
<evidence type="ECO:0000313" key="2">
    <source>
        <dbReference type="Proteomes" id="UP001062846"/>
    </source>
</evidence>
<keyword evidence="2" id="KW-1185">Reference proteome</keyword>
<protein>
    <submittedName>
        <fullName evidence="1">Uncharacterized protein</fullName>
    </submittedName>
</protein>
<sequence length="109" mass="12295">MAVDFSDKFGSRNLLFMWRRRFYDQLITFAKTCVDKQGGAAWISSVGNHKDAFLSLYANLLGFYALSNCIFAGESVENDKSILPYVVGLGEFIKPFLRTFDSEPVFVSS</sequence>
<gene>
    <name evidence="1" type="ORF">RHMOL_Rhmol10G0048600</name>
</gene>